<organism evidence="2 3">
    <name type="scientific">Mytilus edulis</name>
    <name type="common">Blue mussel</name>
    <dbReference type="NCBI Taxonomy" id="6550"/>
    <lineage>
        <taxon>Eukaryota</taxon>
        <taxon>Metazoa</taxon>
        <taxon>Spiralia</taxon>
        <taxon>Lophotrochozoa</taxon>
        <taxon>Mollusca</taxon>
        <taxon>Bivalvia</taxon>
        <taxon>Autobranchia</taxon>
        <taxon>Pteriomorphia</taxon>
        <taxon>Mytilida</taxon>
        <taxon>Mytiloidea</taxon>
        <taxon>Mytilidae</taxon>
        <taxon>Mytilinae</taxon>
        <taxon>Mytilus</taxon>
    </lineage>
</organism>
<protein>
    <recommendedName>
        <fullName evidence="4">Vertnin</fullName>
    </recommendedName>
</protein>
<reference evidence="2" key="1">
    <citation type="submission" date="2021-03" db="EMBL/GenBank/DDBJ databases">
        <authorList>
            <person name="Bekaert M."/>
        </authorList>
    </citation>
    <scope>NUCLEOTIDE SEQUENCE</scope>
</reference>
<dbReference type="GO" id="GO:0000785">
    <property type="term" value="C:chromatin"/>
    <property type="evidence" value="ECO:0007669"/>
    <property type="project" value="TreeGrafter"/>
</dbReference>
<dbReference type="Proteomes" id="UP000683360">
    <property type="component" value="Unassembled WGS sequence"/>
</dbReference>
<keyword evidence="3" id="KW-1185">Reference proteome</keyword>
<dbReference type="InterPro" id="IPR038822">
    <property type="entry name" value="Vertnin-like"/>
</dbReference>
<dbReference type="OrthoDB" id="1728974at2759"/>
<evidence type="ECO:0000256" key="1">
    <source>
        <dbReference type="SAM" id="MobiDB-lite"/>
    </source>
</evidence>
<evidence type="ECO:0000313" key="3">
    <source>
        <dbReference type="Proteomes" id="UP000683360"/>
    </source>
</evidence>
<gene>
    <name evidence="2" type="ORF">MEDL_16016</name>
</gene>
<comment type="caution">
    <text evidence="2">The sequence shown here is derived from an EMBL/GenBank/DDBJ whole genome shotgun (WGS) entry which is preliminary data.</text>
</comment>
<dbReference type="PANTHER" id="PTHR16081:SF0">
    <property type="entry name" value="VERTNIN"/>
    <property type="match status" value="1"/>
</dbReference>
<evidence type="ECO:0008006" key="4">
    <source>
        <dbReference type="Google" id="ProtNLM"/>
    </source>
</evidence>
<feature type="compositionally biased region" description="Polar residues" evidence="1">
    <location>
        <begin position="288"/>
        <end position="302"/>
    </location>
</feature>
<dbReference type="GO" id="GO:0006357">
    <property type="term" value="P:regulation of transcription by RNA polymerase II"/>
    <property type="evidence" value="ECO:0007669"/>
    <property type="project" value="TreeGrafter"/>
</dbReference>
<dbReference type="AlphaFoldDB" id="A0A8S3QZU6"/>
<proteinExistence type="predicted"/>
<feature type="region of interest" description="Disordered" evidence="1">
    <location>
        <begin position="252"/>
        <end position="302"/>
    </location>
</feature>
<name>A0A8S3QZU6_MYTED</name>
<sequence>MKYLLNLKLAIQSNKREHVENIFELYKQDLSTFSQPFSSERYERLEVYLLASVLIPFDLPLPLHEISTVKTLGNGNCLFNSVSFLLCHSYCLSTTSKIVTGAELFMNANKYAHHPKLKFAHDWPEITYDRKNLFDILLREKAKMVSDHVEAVQTVAAVTCNDRQWSGMFDIMSLSSVLKKNFWAAYPDCNHNIRPIISGVVGQLSCTIQQSDLENTLFILWSRDSTRGHPFKPNHIVPVICKPARQDDLHTNYEKPPFKKMKVNEGNNKKHENRNSLTIFQKNEESHQTSSQPVKPTETRTSALQSDIGEIITPQMNTAEIKREIDRLSDEQKYQLLKYHYRPPKNFVFPTTFMNG</sequence>
<dbReference type="PANTHER" id="PTHR16081">
    <property type="entry name" value="VERTNIN"/>
    <property type="match status" value="1"/>
</dbReference>
<accession>A0A8S3QZU6</accession>
<dbReference type="EMBL" id="CAJPWZ010000844">
    <property type="protein sequence ID" value="CAG2201399.1"/>
    <property type="molecule type" value="Genomic_DNA"/>
</dbReference>
<evidence type="ECO:0000313" key="2">
    <source>
        <dbReference type="EMBL" id="CAG2201399.1"/>
    </source>
</evidence>